<evidence type="ECO:0000313" key="2">
    <source>
        <dbReference type="Proteomes" id="UP000286351"/>
    </source>
</evidence>
<comment type="caution">
    <text evidence="1">The sequence shown here is derived from an EMBL/GenBank/DDBJ whole genome shotgun (WGS) entry which is preliminary data.</text>
</comment>
<organism evidence="1 2">
    <name type="scientific">Pseudomonas brassicacearum</name>
    <dbReference type="NCBI Taxonomy" id="930166"/>
    <lineage>
        <taxon>Bacteria</taxon>
        <taxon>Pseudomonadati</taxon>
        <taxon>Pseudomonadota</taxon>
        <taxon>Gammaproteobacteria</taxon>
        <taxon>Pseudomonadales</taxon>
        <taxon>Pseudomonadaceae</taxon>
        <taxon>Pseudomonas</taxon>
    </lineage>
</organism>
<dbReference type="Proteomes" id="UP000286351">
    <property type="component" value="Unassembled WGS sequence"/>
</dbReference>
<evidence type="ECO:0000313" key="1">
    <source>
        <dbReference type="EMBL" id="RON41067.1"/>
    </source>
</evidence>
<dbReference type="EMBL" id="MOBO01000004">
    <property type="protein sequence ID" value="RON41067.1"/>
    <property type="molecule type" value="Genomic_DNA"/>
</dbReference>
<accession>A0A423JTS8</accession>
<reference evidence="1 2" key="1">
    <citation type="submission" date="2016-10" db="EMBL/GenBank/DDBJ databases">
        <title>Comparative genome analysis of multiple Pseudomonas spp. focuses on biocontrol and plant growth promoting traits.</title>
        <authorList>
            <person name="Tao X.-Y."/>
            <person name="Taylor C.G."/>
        </authorList>
    </citation>
    <scope>NUCLEOTIDE SEQUENCE [LARGE SCALE GENOMIC DNA]</scope>
    <source>
        <strain evidence="1 2">38D4</strain>
    </source>
</reference>
<name>A0A423JTS8_9PSED</name>
<sequence>MHDDQLARRRVGQGGVIGFVKGGPRVGSSSGLLPDQARGSGVRHTVSDGQRLGLIALCQQAQLRELLLQLVTLVFQLA</sequence>
<protein>
    <submittedName>
        <fullName evidence="1">Uncharacterized protein</fullName>
    </submittedName>
</protein>
<gene>
    <name evidence="1" type="ORF">BK664_06050</name>
</gene>
<dbReference type="AlphaFoldDB" id="A0A423JTS8"/>
<proteinExistence type="predicted"/>